<dbReference type="Proteomes" id="UP000176700">
    <property type="component" value="Unassembled WGS sequence"/>
</dbReference>
<accession>A0A1G2FXX7</accession>
<dbReference type="EMBL" id="MHNI01000012">
    <property type="protein sequence ID" value="OGZ42926.1"/>
    <property type="molecule type" value="Genomic_DNA"/>
</dbReference>
<comment type="caution">
    <text evidence="1">The sequence shown here is derived from an EMBL/GenBank/DDBJ whole genome shotgun (WGS) entry which is preliminary data.</text>
</comment>
<dbReference type="AlphaFoldDB" id="A0A1G2FXX7"/>
<evidence type="ECO:0000313" key="1">
    <source>
        <dbReference type="EMBL" id="OGZ42926.1"/>
    </source>
</evidence>
<organism evidence="1 2">
    <name type="scientific">Candidatus Ryanbacteria bacterium RIFCSPHIGHO2_01_45_13</name>
    <dbReference type="NCBI Taxonomy" id="1802112"/>
    <lineage>
        <taxon>Bacteria</taxon>
        <taxon>Candidatus Ryaniibacteriota</taxon>
    </lineage>
</organism>
<gene>
    <name evidence="1" type="ORF">A2W41_02310</name>
</gene>
<sequence>MYGGLWVLENGKWKRNKQQLKFSIFTKVNMKAGRTIIDNKSAIRGFARQRAVCLFFTELKDLVLGLTARLVGYIEGKNRLSAQLSKLPARLAD</sequence>
<evidence type="ECO:0000313" key="2">
    <source>
        <dbReference type="Proteomes" id="UP000176700"/>
    </source>
</evidence>
<name>A0A1G2FXX7_9BACT</name>
<proteinExistence type="predicted"/>
<reference evidence="1 2" key="1">
    <citation type="journal article" date="2016" name="Nat. Commun.">
        <title>Thousands of microbial genomes shed light on interconnected biogeochemical processes in an aquifer system.</title>
        <authorList>
            <person name="Anantharaman K."/>
            <person name="Brown C.T."/>
            <person name="Hug L.A."/>
            <person name="Sharon I."/>
            <person name="Castelle C.J."/>
            <person name="Probst A.J."/>
            <person name="Thomas B.C."/>
            <person name="Singh A."/>
            <person name="Wilkins M.J."/>
            <person name="Karaoz U."/>
            <person name="Brodie E.L."/>
            <person name="Williams K.H."/>
            <person name="Hubbard S.S."/>
            <person name="Banfield J.F."/>
        </authorList>
    </citation>
    <scope>NUCLEOTIDE SEQUENCE [LARGE SCALE GENOMIC DNA]</scope>
</reference>
<protein>
    <submittedName>
        <fullName evidence="1">Uncharacterized protein</fullName>
    </submittedName>
</protein>